<protein>
    <recommendedName>
        <fullName evidence="3">STAS domain-containing protein</fullName>
    </recommendedName>
</protein>
<accession>A0ABV8BZV9</accession>
<dbReference type="RefSeq" id="WP_382376790.1">
    <property type="nucleotide sequence ID" value="NZ_JBHRZI010000023.1"/>
</dbReference>
<evidence type="ECO:0000313" key="1">
    <source>
        <dbReference type="EMBL" id="MFC3895246.1"/>
    </source>
</evidence>
<evidence type="ECO:0008006" key="3">
    <source>
        <dbReference type="Google" id="ProtNLM"/>
    </source>
</evidence>
<dbReference type="EMBL" id="JBHRZI010000023">
    <property type="protein sequence ID" value="MFC3895246.1"/>
    <property type="molecule type" value="Genomic_DNA"/>
</dbReference>
<keyword evidence="2" id="KW-1185">Reference proteome</keyword>
<sequence>MTNVPNTVQSPPRGTYRLRLAPGEVRELGRYLSVIVARVRAAMTDERGPLPNEKLTIDLAGAPTAPGAQLVLLVKLLRRNLGDGVVIELTGVAPTIRTSLVAFGIPRDVAVIDSRGRSWKA</sequence>
<proteinExistence type="predicted"/>
<name>A0ABV8BZV9_9PSEU</name>
<organism evidence="1 2">
    <name type="scientific">Lentzea rhizosphaerae</name>
    <dbReference type="NCBI Taxonomy" id="2041025"/>
    <lineage>
        <taxon>Bacteria</taxon>
        <taxon>Bacillati</taxon>
        <taxon>Actinomycetota</taxon>
        <taxon>Actinomycetes</taxon>
        <taxon>Pseudonocardiales</taxon>
        <taxon>Pseudonocardiaceae</taxon>
        <taxon>Lentzea</taxon>
    </lineage>
</organism>
<evidence type="ECO:0000313" key="2">
    <source>
        <dbReference type="Proteomes" id="UP001595690"/>
    </source>
</evidence>
<dbReference type="Proteomes" id="UP001595690">
    <property type="component" value="Unassembled WGS sequence"/>
</dbReference>
<reference evidence="2" key="1">
    <citation type="journal article" date="2019" name="Int. J. Syst. Evol. Microbiol.">
        <title>The Global Catalogue of Microorganisms (GCM) 10K type strain sequencing project: providing services to taxonomists for standard genome sequencing and annotation.</title>
        <authorList>
            <consortium name="The Broad Institute Genomics Platform"/>
            <consortium name="The Broad Institute Genome Sequencing Center for Infectious Disease"/>
            <person name="Wu L."/>
            <person name="Ma J."/>
        </authorList>
    </citation>
    <scope>NUCLEOTIDE SEQUENCE [LARGE SCALE GENOMIC DNA]</scope>
    <source>
        <strain evidence="2">CGMCC 4.7405</strain>
    </source>
</reference>
<comment type="caution">
    <text evidence="1">The sequence shown here is derived from an EMBL/GenBank/DDBJ whole genome shotgun (WGS) entry which is preliminary data.</text>
</comment>
<gene>
    <name evidence="1" type="ORF">ACFOWZ_27520</name>
</gene>